<dbReference type="EMBL" id="JANBQF010000988">
    <property type="protein sequence ID" value="KAJ1998370.1"/>
    <property type="molecule type" value="Genomic_DNA"/>
</dbReference>
<gene>
    <name evidence="1" type="ORF">H4R26_005487</name>
</gene>
<reference evidence="1" key="1">
    <citation type="submission" date="2022-07" db="EMBL/GenBank/DDBJ databases">
        <title>Phylogenomic reconstructions and comparative analyses of Kickxellomycotina fungi.</title>
        <authorList>
            <person name="Reynolds N.K."/>
            <person name="Stajich J.E."/>
            <person name="Barry K."/>
            <person name="Grigoriev I.V."/>
            <person name="Crous P."/>
            <person name="Smith M.E."/>
        </authorList>
    </citation>
    <scope>NUCLEOTIDE SEQUENCE</scope>
    <source>
        <strain evidence="1">IMI 214461</strain>
    </source>
</reference>
<evidence type="ECO:0000313" key="2">
    <source>
        <dbReference type="Proteomes" id="UP001150907"/>
    </source>
</evidence>
<organism evidence="1 2">
    <name type="scientific">Coemansia thaxteri</name>
    <dbReference type="NCBI Taxonomy" id="2663907"/>
    <lineage>
        <taxon>Eukaryota</taxon>
        <taxon>Fungi</taxon>
        <taxon>Fungi incertae sedis</taxon>
        <taxon>Zoopagomycota</taxon>
        <taxon>Kickxellomycotina</taxon>
        <taxon>Kickxellomycetes</taxon>
        <taxon>Kickxellales</taxon>
        <taxon>Kickxellaceae</taxon>
        <taxon>Coemansia</taxon>
    </lineage>
</organism>
<name>A0A9W8B8M0_9FUNG</name>
<comment type="caution">
    <text evidence="1">The sequence shown here is derived from an EMBL/GenBank/DDBJ whole genome shotgun (WGS) entry which is preliminary data.</text>
</comment>
<feature type="non-terminal residue" evidence="1">
    <location>
        <position position="299"/>
    </location>
</feature>
<evidence type="ECO:0000313" key="1">
    <source>
        <dbReference type="EMBL" id="KAJ1998370.1"/>
    </source>
</evidence>
<protein>
    <submittedName>
        <fullName evidence="1">Uncharacterized protein</fullName>
    </submittedName>
</protein>
<dbReference type="AlphaFoldDB" id="A0A9W8B8M0"/>
<keyword evidence="2" id="KW-1185">Reference proteome</keyword>
<dbReference type="OrthoDB" id="5573921at2759"/>
<proteinExistence type="predicted"/>
<dbReference type="Proteomes" id="UP001150907">
    <property type="component" value="Unassembled WGS sequence"/>
</dbReference>
<sequence length="299" mass="32654">MLDIFERNVLIIVWEYQGENIISFLLKHQHVPPGPTEVCNDAAGYKKAKKSLGTQTEDLESILLARQQRQTIDKLIGDLVPGLLNALGAMPQRGELAEAILKQEQMVQQACKLGELEFAKDAAETELQSLACRAEGVDRELSYLLCAIDNDSIASEHTGEHGRLAVLVESLNAVKETCAVDHALAQLAMKKLVALDAALADMKAESKVNVKIVNDASMQTEFLVQVVSRNDSMFTELVETQVATPAHHVDFKQEEDNCSSCSSSSVSTDEADLCCNDDRCSLRSLGSLQMFATNNDIAS</sequence>
<accession>A0A9W8B8M0</accession>